<gene>
    <name evidence="2" type="ORF">OU421_00510</name>
</gene>
<reference evidence="2" key="1">
    <citation type="submission" date="2022-11" db="EMBL/GenBank/DDBJ databases">
        <title>Complete genome sequence of Methanogenium organophilum DSM 3596.</title>
        <authorList>
            <person name="Chen S.-C."/>
            <person name="Lai S.-J."/>
            <person name="You Y.-T."/>
        </authorList>
    </citation>
    <scope>NUCLEOTIDE SEQUENCE</scope>
    <source>
        <strain evidence="2">DSM 3596</strain>
    </source>
</reference>
<feature type="transmembrane region" description="Helical" evidence="1">
    <location>
        <begin position="157"/>
        <end position="180"/>
    </location>
</feature>
<evidence type="ECO:0000256" key="1">
    <source>
        <dbReference type="SAM" id="Phobius"/>
    </source>
</evidence>
<protein>
    <submittedName>
        <fullName evidence="2">ABC transporter permease subunit</fullName>
    </submittedName>
</protein>
<dbReference type="PANTHER" id="PTHR43471:SF14">
    <property type="entry name" value="ABC-2 TYPE TRANSPORT SYSTEM PERMEASE PROTEIN"/>
    <property type="match status" value="1"/>
</dbReference>
<evidence type="ECO:0000313" key="3">
    <source>
        <dbReference type="Proteomes" id="UP001163096"/>
    </source>
</evidence>
<feature type="transmembrane region" description="Helical" evidence="1">
    <location>
        <begin position="301"/>
        <end position="323"/>
    </location>
</feature>
<proteinExistence type="predicted"/>
<dbReference type="GeneID" id="76833538"/>
<feature type="transmembrane region" description="Helical" evidence="1">
    <location>
        <begin position="192"/>
        <end position="214"/>
    </location>
</feature>
<feature type="transmembrane region" description="Helical" evidence="1">
    <location>
        <begin position="21"/>
        <end position="39"/>
    </location>
</feature>
<dbReference type="AlphaFoldDB" id="A0A9X9T863"/>
<dbReference type="KEGG" id="mou:OU421_00510"/>
<dbReference type="Pfam" id="PF12679">
    <property type="entry name" value="ABC2_membrane_2"/>
    <property type="match status" value="1"/>
</dbReference>
<sequence>MNVKRIILIGYKEFQDHLTSRRFLALLFLMLTITGVYVFKDIGSYFEALERYNDPLAYSIFGLPKAMNIFEGIKSGIAGGSVFGSIIAIALGFDLITKERETGSIKALLSVPLYRDEVINGKALGGIIAIVFAVTVVFVLTLGIMLVYSIVPGLDELGFICVFWLVTILYLSGIFVMSVMVSSFVKTSGMSFIYSLLLFLLLTSVIYSTGNFAVDVVMGPKPSMNTENMDMSEIDEYYEQSSAYYQRQMELTNLVFYVSIDNNYRKVAIALTKPEYYLKSQSDDMSTDYPEPELFDMLGRLWGYILFLIAYPVIFFGIAYVRFMRMDLR</sequence>
<feature type="transmembrane region" description="Helical" evidence="1">
    <location>
        <begin position="77"/>
        <end position="96"/>
    </location>
</feature>
<keyword evidence="1" id="KW-0472">Membrane</keyword>
<feature type="transmembrane region" description="Helical" evidence="1">
    <location>
        <begin position="123"/>
        <end position="151"/>
    </location>
</feature>
<dbReference type="RefSeq" id="WP_268186617.1">
    <property type="nucleotide sequence ID" value="NZ_CP113361.1"/>
</dbReference>
<dbReference type="EMBL" id="CP113361">
    <property type="protein sequence ID" value="WAI01390.1"/>
    <property type="molecule type" value="Genomic_DNA"/>
</dbReference>
<dbReference type="GO" id="GO:0005886">
    <property type="term" value="C:plasma membrane"/>
    <property type="evidence" value="ECO:0007669"/>
    <property type="project" value="UniProtKB-SubCell"/>
</dbReference>
<keyword evidence="1" id="KW-1133">Transmembrane helix</keyword>
<dbReference type="PANTHER" id="PTHR43471">
    <property type="entry name" value="ABC TRANSPORTER PERMEASE"/>
    <property type="match status" value="1"/>
</dbReference>
<name>A0A9X9T863_METOG</name>
<evidence type="ECO:0000313" key="2">
    <source>
        <dbReference type="EMBL" id="WAI01390.1"/>
    </source>
</evidence>
<organism evidence="2 3">
    <name type="scientific">Methanogenium organophilum</name>
    <dbReference type="NCBI Taxonomy" id="2199"/>
    <lineage>
        <taxon>Archaea</taxon>
        <taxon>Methanobacteriati</taxon>
        <taxon>Methanobacteriota</taxon>
        <taxon>Stenosarchaea group</taxon>
        <taxon>Methanomicrobia</taxon>
        <taxon>Methanomicrobiales</taxon>
        <taxon>Methanomicrobiaceae</taxon>
        <taxon>Methanogenium</taxon>
    </lineage>
</organism>
<dbReference type="GO" id="GO:0140359">
    <property type="term" value="F:ABC-type transporter activity"/>
    <property type="evidence" value="ECO:0007669"/>
    <property type="project" value="InterPro"/>
</dbReference>
<dbReference type="Proteomes" id="UP001163096">
    <property type="component" value="Chromosome"/>
</dbReference>
<keyword evidence="3" id="KW-1185">Reference proteome</keyword>
<keyword evidence="1" id="KW-0812">Transmembrane</keyword>
<accession>A0A9X9T863</accession>